<comment type="subunit">
    <text evidence="3 10">Monomer.</text>
</comment>
<dbReference type="PRINTS" id="PR00987">
    <property type="entry name" value="TRNASYNTHGLU"/>
</dbReference>
<evidence type="ECO:0000256" key="10">
    <source>
        <dbReference type="HAMAP-Rule" id="MF_00022"/>
    </source>
</evidence>
<dbReference type="NCBIfam" id="TIGR00464">
    <property type="entry name" value="gltX_bact"/>
    <property type="match status" value="1"/>
</dbReference>
<sequence length="502" mass="55658">MLHDAVASRRVSPQLPLRFECARRTLLEMADQIITRFAPSPTGYLHIGGARTALFNWLFARRHGGRMLLRIEDTDRERSTDAAIAAILDGLGWLGLDWDGDVVYQYSRADRHRAVVQELLERGRAYYCYASAQELEEMRESARREGRPSRYDGRWRDRDPAAAPAGVKPVVRLKAPTEGETVVEDQVQGRVVWQNKELDDLVLLRSDGSPTYMLAVVVDDHDMAVTHVIRGDDHLTNAARQRQIYDALGWAPPVMAHIPLIHGPDGAKLSKRHGALGVEAYRTLGYLPEALRNYLVRLGWSHGDQEIFSTEEMTAAFALEQIGRSPARFDFAKLESINGHYMRQADDARLVAAIKTILPQVGPDRGLGATLDPELEAKLLSAMPGLKERAKTVIELLDSASYLYARRPLGLDAKATTILDDDARRRLALVLSELETISEWSAANTEGAVRRVADAAALKLGQLAQPLRAALTGRATSPGLFDVMAVLGRDESLARVRDQLPA</sequence>
<dbReference type="GO" id="GO:0008270">
    <property type="term" value="F:zinc ion binding"/>
    <property type="evidence" value="ECO:0007669"/>
    <property type="project" value="InterPro"/>
</dbReference>
<evidence type="ECO:0000256" key="5">
    <source>
        <dbReference type="ARBA" id="ARBA00022598"/>
    </source>
</evidence>
<dbReference type="InterPro" id="IPR033910">
    <property type="entry name" value="GluRS_core"/>
</dbReference>
<dbReference type="GO" id="GO:0004818">
    <property type="term" value="F:glutamate-tRNA ligase activity"/>
    <property type="evidence" value="ECO:0007669"/>
    <property type="project" value="UniProtKB-UniRule"/>
</dbReference>
<feature type="binding site" evidence="10">
    <location>
        <position position="271"/>
    </location>
    <ligand>
        <name>ATP</name>
        <dbReference type="ChEBI" id="CHEBI:30616"/>
    </ligand>
</feature>
<evidence type="ECO:0000256" key="8">
    <source>
        <dbReference type="ARBA" id="ARBA00022917"/>
    </source>
</evidence>
<dbReference type="GO" id="GO:0005829">
    <property type="term" value="C:cytosol"/>
    <property type="evidence" value="ECO:0007669"/>
    <property type="project" value="TreeGrafter"/>
</dbReference>
<feature type="domain" description="Glutamyl/glutaminyl-tRNA synthetase class Ib catalytic" evidence="12">
    <location>
        <begin position="33"/>
        <end position="335"/>
    </location>
</feature>
<dbReference type="PANTHER" id="PTHR43311">
    <property type="entry name" value="GLUTAMATE--TRNA LIGASE"/>
    <property type="match status" value="1"/>
</dbReference>
<reference evidence="14" key="1">
    <citation type="journal article" date="2014" name="Int. J. Syst. Evol. Microbiol.">
        <title>Complete genome sequence of Corynebacterium casei LMG S-19264T (=DSM 44701T), isolated from a smear-ripened cheese.</title>
        <authorList>
            <consortium name="US DOE Joint Genome Institute (JGI-PGF)"/>
            <person name="Walter F."/>
            <person name="Albersmeier A."/>
            <person name="Kalinowski J."/>
            <person name="Ruckert C."/>
        </authorList>
    </citation>
    <scope>NUCLEOTIDE SEQUENCE</scope>
    <source>
        <strain evidence="14">CGMCC 1.12919</strain>
    </source>
</reference>
<feature type="short sequence motif" description="'HIGH' region" evidence="10">
    <location>
        <begin position="39"/>
        <end position="49"/>
    </location>
</feature>
<comment type="caution">
    <text evidence="14">The sequence shown here is derived from an EMBL/GenBank/DDBJ whole genome shotgun (WGS) entry which is preliminary data.</text>
</comment>
<feature type="domain" description="Aminoacyl-tRNA synthetase class I anticodon-binding" evidence="13">
    <location>
        <begin position="372"/>
        <end position="499"/>
    </location>
</feature>
<keyword evidence="4 10" id="KW-0963">Cytoplasm</keyword>
<name>A0A916UD97_9HYPH</name>
<evidence type="ECO:0000313" key="15">
    <source>
        <dbReference type="Proteomes" id="UP000637002"/>
    </source>
</evidence>
<dbReference type="SUPFAM" id="SSF52374">
    <property type="entry name" value="Nucleotidylyl transferase"/>
    <property type="match status" value="1"/>
</dbReference>
<evidence type="ECO:0000256" key="7">
    <source>
        <dbReference type="ARBA" id="ARBA00022840"/>
    </source>
</evidence>
<dbReference type="PROSITE" id="PS00178">
    <property type="entry name" value="AA_TRNA_LIGASE_I"/>
    <property type="match status" value="1"/>
</dbReference>
<comment type="catalytic activity">
    <reaction evidence="10">
        <text>tRNA(Glu) + L-glutamate + ATP = L-glutamyl-tRNA(Glu) + AMP + diphosphate</text>
        <dbReference type="Rhea" id="RHEA:23540"/>
        <dbReference type="Rhea" id="RHEA-COMP:9663"/>
        <dbReference type="Rhea" id="RHEA-COMP:9680"/>
        <dbReference type="ChEBI" id="CHEBI:29985"/>
        <dbReference type="ChEBI" id="CHEBI:30616"/>
        <dbReference type="ChEBI" id="CHEBI:33019"/>
        <dbReference type="ChEBI" id="CHEBI:78442"/>
        <dbReference type="ChEBI" id="CHEBI:78520"/>
        <dbReference type="ChEBI" id="CHEBI:456215"/>
        <dbReference type="EC" id="6.1.1.17"/>
    </reaction>
</comment>
<keyword evidence="5 10" id="KW-0436">Ligase</keyword>
<dbReference type="FunFam" id="3.40.50.620:FF:000007">
    <property type="entry name" value="Glutamate--tRNA ligase"/>
    <property type="match status" value="1"/>
</dbReference>
<dbReference type="InterPro" id="IPR000924">
    <property type="entry name" value="Glu/Gln-tRNA-synth"/>
</dbReference>
<dbReference type="Gene3D" id="1.10.10.350">
    <property type="match status" value="1"/>
</dbReference>
<dbReference type="InterPro" id="IPR001412">
    <property type="entry name" value="aa-tRNA-synth_I_CS"/>
</dbReference>
<comment type="subcellular location">
    <subcellularLocation>
        <location evidence="1 10">Cytoplasm</location>
    </subcellularLocation>
</comment>
<dbReference type="EC" id="6.1.1.17" evidence="10"/>
<dbReference type="GO" id="GO:0006424">
    <property type="term" value="P:glutamyl-tRNA aminoacylation"/>
    <property type="evidence" value="ECO:0007669"/>
    <property type="project" value="UniProtKB-UniRule"/>
</dbReference>
<dbReference type="InterPro" id="IPR008925">
    <property type="entry name" value="aa_tRNA-synth_I_cd-bd_sf"/>
</dbReference>
<keyword evidence="8 10" id="KW-0648">Protein biosynthesis</keyword>
<evidence type="ECO:0000259" key="13">
    <source>
        <dbReference type="Pfam" id="PF19269"/>
    </source>
</evidence>
<accession>A0A916UD97</accession>
<keyword evidence="7 10" id="KW-0067">ATP-binding</keyword>
<reference evidence="14" key="2">
    <citation type="submission" date="2020-09" db="EMBL/GenBank/DDBJ databases">
        <authorList>
            <person name="Sun Q."/>
            <person name="Zhou Y."/>
        </authorList>
    </citation>
    <scope>NUCLEOTIDE SEQUENCE</scope>
    <source>
        <strain evidence="14">CGMCC 1.12919</strain>
    </source>
</reference>
<dbReference type="CDD" id="cd00808">
    <property type="entry name" value="GluRS_core"/>
    <property type="match status" value="1"/>
</dbReference>
<keyword evidence="6 10" id="KW-0547">Nucleotide-binding</keyword>
<dbReference type="InterPro" id="IPR049940">
    <property type="entry name" value="GluQ/Sye"/>
</dbReference>
<dbReference type="InterPro" id="IPR020058">
    <property type="entry name" value="Glu/Gln-tRNA-synth_Ib_cat-dom"/>
</dbReference>
<dbReference type="EMBL" id="BMGG01000005">
    <property type="protein sequence ID" value="GGC69514.1"/>
    <property type="molecule type" value="Genomic_DNA"/>
</dbReference>
<comment type="function">
    <text evidence="10">Catalyzes the attachment of glutamate to tRNA(Glu) in a two-step reaction: glutamate is first activated by ATP to form Glu-AMP and then transferred to the acceptor end of tRNA(Glu).</text>
</comment>
<dbReference type="InterPro" id="IPR020751">
    <property type="entry name" value="aa-tRNA-synth_I_codon-bd_sub2"/>
</dbReference>
<evidence type="ECO:0000256" key="6">
    <source>
        <dbReference type="ARBA" id="ARBA00022741"/>
    </source>
</evidence>
<evidence type="ECO:0000313" key="14">
    <source>
        <dbReference type="EMBL" id="GGC69514.1"/>
    </source>
</evidence>
<comment type="caution">
    <text evidence="10">Lacks conserved residue(s) required for the propagation of feature annotation.</text>
</comment>
<dbReference type="SUPFAM" id="SSF48163">
    <property type="entry name" value="An anticodon-binding domain of class I aminoacyl-tRNA synthetases"/>
    <property type="match status" value="1"/>
</dbReference>
<dbReference type="GO" id="GO:0000049">
    <property type="term" value="F:tRNA binding"/>
    <property type="evidence" value="ECO:0007669"/>
    <property type="project" value="InterPro"/>
</dbReference>
<evidence type="ECO:0000256" key="1">
    <source>
        <dbReference type="ARBA" id="ARBA00004496"/>
    </source>
</evidence>
<dbReference type="HAMAP" id="MF_00022">
    <property type="entry name" value="Glu_tRNA_synth_type1"/>
    <property type="match status" value="1"/>
</dbReference>
<feature type="compositionally biased region" description="Basic and acidic residues" evidence="11">
    <location>
        <begin position="140"/>
        <end position="160"/>
    </location>
</feature>
<dbReference type="AlphaFoldDB" id="A0A916UD97"/>
<feature type="short sequence motif" description="'KMSKS' region" evidence="10">
    <location>
        <begin position="268"/>
        <end position="272"/>
    </location>
</feature>
<dbReference type="InterPro" id="IPR004527">
    <property type="entry name" value="Glu-tRNA-ligase_bac/mito"/>
</dbReference>
<evidence type="ECO:0000256" key="2">
    <source>
        <dbReference type="ARBA" id="ARBA00007894"/>
    </source>
</evidence>
<evidence type="ECO:0000256" key="3">
    <source>
        <dbReference type="ARBA" id="ARBA00011245"/>
    </source>
</evidence>
<dbReference type="GO" id="GO:0005524">
    <property type="term" value="F:ATP binding"/>
    <property type="evidence" value="ECO:0007669"/>
    <property type="project" value="UniProtKB-UniRule"/>
</dbReference>
<gene>
    <name evidence="10 14" type="primary">gltX</name>
    <name evidence="14" type="ORF">GCM10010994_30120</name>
</gene>
<protein>
    <recommendedName>
        <fullName evidence="10">Glutamate--tRNA ligase</fullName>
        <ecNumber evidence="10">6.1.1.17</ecNumber>
    </recommendedName>
    <alternativeName>
        <fullName evidence="10">Glutamyl-tRNA synthetase</fullName>
        <shortName evidence="10">GluRS</shortName>
    </alternativeName>
</protein>
<dbReference type="PANTHER" id="PTHR43311:SF2">
    <property type="entry name" value="GLUTAMATE--TRNA LIGASE, MITOCHONDRIAL-RELATED"/>
    <property type="match status" value="1"/>
</dbReference>
<dbReference type="Gene3D" id="3.40.50.620">
    <property type="entry name" value="HUPs"/>
    <property type="match status" value="1"/>
</dbReference>
<proteinExistence type="inferred from homology"/>
<comment type="similarity">
    <text evidence="2 10">Belongs to the class-I aminoacyl-tRNA synthetase family. Glutamate--tRNA ligase type 1 subfamily.</text>
</comment>
<dbReference type="InterPro" id="IPR045462">
    <property type="entry name" value="aa-tRNA-synth_I_cd-bd"/>
</dbReference>
<dbReference type="Pfam" id="PF00749">
    <property type="entry name" value="tRNA-synt_1c"/>
    <property type="match status" value="1"/>
</dbReference>
<feature type="region of interest" description="Disordered" evidence="11">
    <location>
        <begin position="140"/>
        <end position="162"/>
    </location>
</feature>
<organism evidence="14 15">
    <name type="scientific">Chelatococcus reniformis</name>
    <dbReference type="NCBI Taxonomy" id="1494448"/>
    <lineage>
        <taxon>Bacteria</taxon>
        <taxon>Pseudomonadati</taxon>
        <taxon>Pseudomonadota</taxon>
        <taxon>Alphaproteobacteria</taxon>
        <taxon>Hyphomicrobiales</taxon>
        <taxon>Chelatococcaceae</taxon>
        <taxon>Chelatococcus</taxon>
    </lineage>
</organism>
<evidence type="ECO:0000256" key="9">
    <source>
        <dbReference type="ARBA" id="ARBA00023146"/>
    </source>
</evidence>
<dbReference type="Pfam" id="PF19269">
    <property type="entry name" value="Anticodon_2"/>
    <property type="match status" value="1"/>
</dbReference>
<evidence type="ECO:0000259" key="12">
    <source>
        <dbReference type="Pfam" id="PF00749"/>
    </source>
</evidence>
<keyword evidence="9 10" id="KW-0030">Aminoacyl-tRNA synthetase</keyword>
<dbReference type="Proteomes" id="UP000637002">
    <property type="component" value="Unassembled WGS sequence"/>
</dbReference>
<evidence type="ECO:0000256" key="11">
    <source>
        <dbReference type="SAM" id="MobiDB-lite"/>
    </source>
</evidence>
<evidence type="ECO:0000256" key="4">
    <source>
        <dbReference type="ARBA" id="ARBA00022490"/>
    </source>
</evidence>
<dbReference type="InterPro" id="IPR014729">
    <property type="entry name" value="Rossmann-like_a/b/a_fold"/>
</dbReference>
<keyword evidence="15" id="KW-1185">Reference proteome</keyword>